<proteinExistence type="predicted"/>
<evidence type="ECO:0000256" key="2">
    <source>
        <dbReference type="ARBA" id="ARBA00022777"/>
    </source>
</evidence>
<gene>
    <name evidence="4" type="ORF">WIX40_21010</name>
</gene>
<dbReference type="InterPro" id="IPR011611">
    <property type="entry name" value="PfkB_dom"/>
</dbReference>
<name>A0ABD5K0Q4_9HYPH</name>
<dbReference type="SUPFAM" id="SSF53613">
    <property type="entry name" value="Ribokinase-like"/>
    <property type="match status" value="1"/>
</dbReference>
<dbReference type="Proteomes" id="UP001362311">
    <property type="component" value="Unassembled WGS sequence"/>
</dbReference>
<dbReference type="PANTHER" id="PTHR10584:SF166">
    <property type="entry name" value="RIBOKINASE"/>
    <property type="match status" value="1"/>
</dbReference>
<dbReference type="GO" id="GO:0016301">
    <property type="term" value="F:kinase activity"/>
    <property type="evidence" value="ECO:0007669"/>
    <property type="project" value="UniProtKB-KW"/>
</dbReference>
<accession>A0ABD5K0Q4</accession>
<dbReference type="RefSeq" id="WP_339441937.1">
    <property type="nucleotide sequence ID" value="NZ_JBBHKQ010000002.1"/>
</dbReference>
<comment type="caution">
    <text evidence="4">The sequence shown here is derived from an EMBL/GenBank/DDBJ whole genome shotgun (WGS) entry which is preliminary data.</text>
</comment>
<dbReference type="EMBL" id="JBBHKQ010000002">
    <property type="protein sequence ID" value="MEJ5902571.1"/>
    <property type="molecule type" value="Genomic_DNA"/>
</dbReference>
<sequence>MRYDYASVGFYTFDCLGYPIDKLPAGGGVSFVEEIALAVSGTAGSCAIDAAKLGLKTLAVGAVGPDHMGKWVLQELDRHGVDTSAMQILEHSRTSTTIVTTRSDGARPAMHMKGATGDFIISDNMLDQVLDAKIVHLGGTGLMNRMDGPRSVEFLKAAKARGCVTTHDLLAGTPEFLPLVEPLMPYVDYFIPSIEEAEGLSGLRNIEEIAQFFLDKGVGCCVLTLGGVGAYYHHSDGTKFLIPAFEVDVVCTCGCGDAFDAGFATALIKGYDPETSVRFAQAAAGLVATGLGSQAGIQSFEQTWDFMLQAPVRAERKPAARWAV</sequence>
<dbReference type="Pfam" id="PF00294">
    <property type="entry name" value="PfkB"/>
    <property type="match status" value="1"/>
</dbReference>
<dbReference type="CDD" id="cd01166">
    <property type="entry name" value="KdgK"/>
    <property type="match status" value="1"/>
</dbReference>
<dbReference type="PANTHER" id="PTHR10584">
    <property type="entry name" value="SUGAR KINASE"/>
    <property type="match status" value="1"/>
</dbReference>
<keyword evidence="2 4" id="KW-0418">Kinase</keyword>
<dbReference type="AlphaFoldDB" id="A0ABD5K0Q4"/>
<protein>
    <submittedName>
        <fullName evidence="4">Sugar kinase</fullName>
    </submittedName>
</protein>
<organism evidence="4 5">
    <name type="scientific">Ochrobactrum teleogrylli</name>
    <dbReference type="NCBI Taxonomy" id="2479765"/>
    <lineage>
        <taxon>Bacteria</taxon>
        <taxon>Pseudomonadati</taxon>
        <taxon>Pseudomonadota</taxon>
        <taxon>Alphaproteobacteria</taxon>
        <taxon>Hyphomicrobiales</taxon>
        <taxon>Brucellaceae</taxon>
        <taxon>Brucella/Ochrobactrum group</taxon>
        <taxon>Ochrobactrum</taxon>
    </lineage>
</organism>
<dbReference type="Gene3D" id="3.40.1190.20">
    <property type="match status" value="1"/>
</dbReference>
<evidence type="ECO:0000313" key="4">
    <source>
        <dbReference type="EMBL" id="MEJ5902571.1"/>
    </source>
</evidence>
<reference evidence="4 5" key="1">
    <citation type="submission" date="2024-03" db="EMBL/GenBank/DDBJ databases">
        <title>Reference genomes for the five species model microbial community.</title>
        <authorList>
            <person name="Padfield D."/>
        </authorList>
    </citation>
    <scope>NUCLEOTIDE SEQUENCE [LARGE SCALE GENOMIC DNA]</scope>
    <source>
        <strain evidence="4 5">AB1</strain>
    </source>
</reference>
<keyword evidence="1" id="KW-0808">Transferase</keyword>
<evidence type="ECO:0000313" key="5">
    <source>
        <dbReference type="Proteomes" id="UP001362311"/>
    </source>
</evidence>
<evidence type="ECO:0000259" key="3">
    <source>
        <dbReference type="Pfam" id="PF00294"/>
    </source>
</evidence>
<feature type="domain" description="Carbohydrate kinase PfkB" evidence="3">
    <location>
        <begin position="37"/>
        <end position="296"/>
    </location>
</feature>
<evidence type="ECO:0000256" key="1">
    <source>
        <dbReference type="ARBA" id="ARBA00022679"/>
    </source>
</evidence>
<dbReference type="InterPro" id="IPR029056">
    <property type="entry name" value="Ribokinase-like"/>
</dbReference>